<evidence type="ECO:0000313" key="3">
    <source>
        <dbReference type="Proteomes" id="UP000887116"/>
    </source>
</evidence>
<accession>A0A8X6H507</accession>
<proteinExistence type="predicted"/>
<reference evidence="2" key="1">
    <citation type="submission" date="2020-07" db="EMBL/GenBank/DDBJ databases">
        <title>Multicomponent nature underlies the extraordinary mechanical properties of spider dragline silk.</title>
        <authorList>
            <person name="Kono N."/>
            <person name="Nakamura H."/>
            <person name="Mori M."/>
            <person name="Yoshida Y."/>
            <person name="Ohtoshi R."/>
            <person name="Malay A.D."/>
            <person name="Moran D.A.P."/>
            <person name="Tomita M."/>
            <person name="Numata K."/>
            <person name="Arakawa K."/>
        </authorList>
    </citation>
    <scope>NUCLEOTIDE SEQUENCE</scope>
</reference>
<keyword evidence="3" id="KW-1185">Reference proteome</keyword>
<feature type="domain" description="Peptidase A2" evidence="1">
    <location>
        <begin position="21"/>
        <end position="40"/>
    </location>
</feature>
<dbReference type="PROSITE" id="PS50175">
    <property type="entry name" value="ASP_PROT_RETROV"/>
    <property type="match status" value="1"/>
</dbReference>
<comment type="caution">
    <text evidence="2">The sequence shown here is derived from an EMBL/GenBank/DDBJ whole genome shotgun (WGS) entry which is preliminary data.</text>
</comment>
<dbReference type="GO" id="GO:0004190">
    <property type="term" value="F:aspartic-type endopeptidase activity"/>
    <property type="evidence" value="ECO:0007669"/>
    <property type="project" value="InterPro"/>
</dbReference>
<name>A0A8X6H507_TRICU</name>
<organism evidence="2 3">
    <name type="scientific">Trichonephila clavata</name>
    <name type="common">Joro spider</name>
    <name type="synonym">Nephila clavata</name>
    <dbReference type="NCBI Taxonomy" id="2740835"/>
    <lineage>
        <taxon>Eukaryota</taxon>
        <taxon>Metazoa</taxon>
        <taxon>Ecdysozoa</taxon>
        <taxon>Arthropoda</taxon>
        <taxon>Chelicerata</taxon>
        <taxon>Arachnida</taxon>
        <taxon>Araneae</taxon>
        <taxon>Araneomorphae</taxon>
        <taxon>Entelegynae</taxon>
        <taxon>Araneoidea</taxon>
        <taxon>Nephilidae</taxon>
        <taxon>Trichonephila</taxon>
    </lineage>
</organism>
<protein>
    <submittedName>
        <fullName evidence="2">Peptidase A2 domain-containing protein</fullName>
    </submittedName>
</protein>
<sequence length="87" mass="9705">MGLGHDRQINRIMLADKVSKLKLLVDTGTDVSVLPNYYAPKVNSSNEKLLLAANGTKIANSGKKCLMLDLNLWRNFTWSFIIANVNQ</sequence>
<dbReference type="OrthoDB" id="6500668at2759"/>
<dbReference type="EMBL" id="BMAO01037356">
    <property type="protein sequence ID" value="GFR17132.1"/>
    <property type="molecule type" value="Genomic_DNA"/>
</dbReference>
<gene>
    <name evidence="2" type="primary">AVEN_274236_1</name>
    <name evidence="2" type="ORF">TNCT_460471</name>
</gene>
<dbReference type="InterPro" id="IPR001995">
    <property type="entry name" value="Peptidase_A2_cat"/>
</dbReference>
<evidence type="ECO:0000313" key="2">
    <source>
        <dbReference type="EMBL" id="GFR17132.1"/>
    </source>
</evidence>
<dbReference type="AlphaFoldDB" id="A0A8X6H507"/>
<evidence type="ECO:0000259" key="1">
    <source>
        <dbReference type="PROSITE" id="PS50175"/>
    </source>
</evidence>
<dbReference type="InterPro" id="IPR001969">
    <property type="entry name" value="Aspartic_peptidase_AS"/>
</dbReference>
<dbReference type="GO" id="GO:0006508">
    <property type="term" value="P:proteolysis"/>
    <property type="evidence" value="ECO:0007669"/>
    <property type="project" value="InterPro"/>
</dbReference>
<dbReference type="PROSITE" id="PS00141">
    <property type="entry name" value="ASP_PROTEASE"/>
    <property type="match status" value="1"/>
</dbReference>
<dbReference type="Proteomes" id="UP000887116">
    <property type="component" value="Unassembled WGS sequence"/>
</dbReference>